<feature type="transmembrane region" description="Helical" evidence="1">
    <location>
        <begin position="47"/>
        <end position="69"/>
    </location>
</feature>
<feature type="transmembrane region" description="Helical" evidence="1">
    <location>
        <begin position="90"/>
        <end position="110"/>
    </location>
</feature>
<proteinExistence type="predicted"/>
<keyword evidence="1" id="KW-0812">Transmembrane</keyword>
<evidence type="ECO:0000256" key="1">
    <source>
        <dbReference type="SAM" id="Phobius"/>
    </source>
</evidence>
<name>A0A2S7K2P5_9PROT</name>
<dbReference type="Proteomes" id="UP000239504">
    <property type="component" value="Unassembled WGS sequence"/>
</dbReference>
<evidence type="ECO:0000313" key="2">
    <source>
        <dbReference type="EMBL" id="PQA86772.1"/>
    </source>
</evidence>
<evidence type="ECO:0000313" key="3">
    <source>
        <dbReference type="Proteomes" id="UP000239504"/>
    </source>
</evidence>
<keyword evidence="1" id="KW-0472">Membrane</keyword>
<comment type="caution">
    <text evidence="2">The sequence shown here is derived from an EMBL/GenBank/DDBJ whole genome shotgun (WGS) entry which is preliminary data.</text>
</comment>
<accession>A0A2S7K2P5</accession>
<keyword evidence="1" id="KW-1133">Transmembrane helix</keyword>
<dbReference type="EMBL" id="PJCH01000011">
    <property type="protein sequence ID" value="PQA86772.1"/>
    <property type="molecule type" value="Genomic_DNA"/>
</dbReference>
<keyword evidence="3" id="KW-1185">Reference proteome</keyword>
<feature type="transmembrane region" description="Helical" evidence="1">
    <location>
        <begin position="130"/>
        <end position="150"/>
    </location>
</feature>
<evidence type="ECO:0008006" key="4">
    <source>
        <dbReference type="Google" id="ProtNLM"/>
    </source>
</evidence>
<feature type="transmembrane region" description="Helical" evidence="1">
    <location>
        <begin position="190"/>
        <end position="209"/>
    </location>
</feature>
<protein>
    <recommendedName>
        <fullName evidence="4">DUF1211 domain-containing protein</fullName>
    </recommendedName>
</protein>
<organism evidence="2 3">
    <name type="scientific">Hyphococcus luteus</name>
    <dbReference type="NCBI Taxonomy" id="2058213"/>
    <lineage>
        <taxon>Bacteria</taxon>
        <taxon>Pseudomonadati</taxon>
        <taxon>Pseudomonadota</taxon>
        <taxon>Alphaproteobacteria</taxon>
        <taxon>Parvularculales</taxon>
        <taxon>Parvularculaceae</taxon>
        <taxon>Hyphococcus</taxon>
    </lineage>
</organism>
<feature type="transmembrane region" description="Helical" evidence="1">
    <location>
        <begin position="162"/>
        <end position="184"/>
    </location>
</feature>
<gene>
    <name evidence="2" type="ORF">CW354_14880</name>
</gene>
<dbReference type="OrthoDB" id="9882498at2"/>
<reference evidence="2 3" key="1">
    <citation type="submission" date="2017-12" db="EMBL/GenBank/DDBJ databases">
        <authorList>
            <person name="Hurst M.R.H."/>
        </authorList>
    </citation>
    <scope>NUCLEOTIDE SEQUENCE [LARGE SCALE GENOMIC DNA]</scope>
    <source>
        <strain evidence="2 3">SY-3-19</strain>
    </source>
</reference>
<sequence length="225" mass="24725">MFYEKYCASIISDMTQVVVAVGLVTILSNFVRISANHPDFLLSEGFWLRSALLVLTILFTAYHLLAYAADAATGQGDTGWARHSRGPTTVILLFLIDLMALAAMGAMYGVLSVGDVRATQGVFMIDWFLLAWLAGLAACWHFAIVFWHLIAGSRRTAWLSHFAFVLLQGGLCASAIFGGTIGAFGVTRTLAHWGWILLFAIVIAALYFFRGRTLLRQAIRANDRT</sequence>
<dbReference type="AlphaFoldDB" id="A0A2S7K2P5"/>
<dbReference type="RefSeq" id="WP_104830889.1">
    <property type="nucleotide sequence ID" value="NZ_PJCH01000011.1"/>
</dbReference>